<sequence length="429" mass="49657">MNENIYLAVIAFLGISFLVLLYLYMKLKSEKEALHVKAEELQNSYFALRDNYEQLKEDYNALEIEYAVLSARYNDEMKASAEKLEVLQKAKEELSQEFKLLANKIFEDKSKQFSTANKEQLELLLKPFREQITNFSKEAREQFEVELKDRHLLKDELFRLKQMNETLAQEALNLTNALKGENKTQGNWGELVLENILEQSGLRKGIEYELQATLKSNEGKTYRPDVIIHMPQKRDIIVDSKVSLTAYERFVNADEPEEKAKALKEHISSISSHIKELSAKKYEKLEGVNTLDFVLLFMPIEGAFLLALEQDGEFFKRAYENNILVVSPSTLLVTLRTIEHIWRTQRQEEHAKKIAAEAEAMYDKLVLFVEEMKHIGNYLQKTQDSYDKAMNRLSTGRGNVIKRAQNMKALGLKPKKELPLKSEDDGEDT</sequence>
<dbReference type="RefSeq" id="WP_193151253.1">
    <property type="nucleotide sequence ID" value="NZ_CP041235.1"/>
</dbReference>
<reference evidence="7 8" key="1">
    <citation type="submission" date="2019-06" db="EMBL/GenBank/DDBJ databases">
        <title>Sulfurimonas gotlandica sp. nov., a chemoautotrophic and psychrotolerant epsilonproteobacterium isolated from a pelagic redoxcline, and an emended description of the genus Sulfurimonas.</title>
        <authorList>
            <person name="Wang S."/>
            <person name="Jiang L."/>
            <person name="Shao Z."/>
        </authorList>
    </citation>
    <scope>NUCLEOTIDE SEQUENCE [LARGE SCALE GENOMIC DNA]</scope>
    <source>
        <strain evidence="7 8">S2-6</strain>
    </source>
</reference>
<evidence type="ECO:0000313" key="8">
    <source>
        <dbReference type="Proteomes" id="UP000593719"/>
    </source>
</evidence>
<accession>A0A7M1B2K1</accession>
<protein>
    <submittedName>
        <fullName evidence="7">DNA recombination protein RmuC</fullName>
    </submittedName>
</protein>
<evidence type="ECO:0000256" key="4">
    <source>
        <dbReference type="ARBA" id="ARBA00023172"/>
    </source>
</evidence>
<dbReference type="KEGG" id="ssei:FJR45_02815"/>
<feature type="transmembrane region" description="Helical" evidence="6">
    <location>
        <begin position="6"/>
        <end position="25"/>
    </location>
</feature>
<dbReference type="Pfam" id="PF02646">
    <property type="entry name" value="RmuC"/>
    <property type="match status" value="1"/>
</dbReference>
<feature type="coiled-coil region" evidence="5">
    <location>
        <begin position="24"/>
        <end position="104"/>
    </location>
</feature>
<evidence type="ECO:0000256" key="6">
    <source>
        <dbReference type="SAM" id="Phobius"/>
    </source>
</evidence>
<evidence type="ECO:0000313" key="7">
    <source>
        <dbReference type="EMBL" id="QOP42938.1"/>
    </source>
</evidence>
<evidence type="ECO:0000256" key="3">
    <source>
        <dbReference type="ARBA" id="ARBA00023054"/>
    </source>
</evidence>
<dbReference type="PANTHER" id="PTHR30563:SF0">
    <property type="entry name" value="DNA RECOMBINATION PROTEIN RMUC"/>
    <property type="match status" value="1"/>
</dbReference>
<organism evidence="7 8">
    <name type="scientific">Sulfurimonas sediminis</name>
    <dbReference type="NCBI Taxonomy" id="2590020"/>
    <lineage>
        <taxon>Bacteria</taxon>
        <taxon>Pseudomonadati</taxon>
        <taxon>Campylobacterota</taxon>
        <taxon>Epsilonproteobacteria</taxon>
        <taxon>Campylobacterales</taxon>
        <taxon>Sulfurimonadaceae</taxon>
        <taxon>Sulfurimonas</taxon>
    </lineage>
</organism>
<dbReference type="GO" id="GO:0006310">
    <property type="term" value="P:DNA recombination"/>
    <property type="evidence" value="ECO:0007669"/>
    <property type="project" value="UniProtKB-KW"/>
</dbReference>
<keyword evidence="4" id="KW-0233">DNA recombination</keyword>
<name>A0A7M1B2K1_9BACT</name>
<dbReference type="Proteomes" id="UP000593719">
    <property type="component" value="Chromosome"/>
</dbReference>
<comment type="function">
    <text evidence="1">Involved in DNA recombination.</text>
</comment>
<keyword evidence="6" id="KW-1133">Transmembrane helix</keyword>
<keyword evidence="3 5" id="KW-0175">Coiled coil</keyword>
<gene>
    <name evidence="7" type="primary">rmuC</name>
    <name evidence="7" type="ORF">FJR45_02815</name>
</gene>
<dbReference type="AlphaFoldDB" id="A0A7M1B2K1"/>
<keyword evidence="8" id="KW-1185">Reference proteome</keyword>
<dbReference type="EMBL" id="CP041235">
    <property type="protein sequence ID" value="QOP42938.1"/>
    <property type="molecule type" value="Genomic_DNA"/>
</dbReference>
<keyword evidence="6" id="KW-0472">Membrane</keyword>
<comment type="similarity">
    <text evidence="2">Belongs to the RmuC family.</text>
</comment>
<proteinExistence type="inferred from homology"/>
<dbReference type="PANTHER" id="PTHR30563">
    <property type="entry name" value="DNA RECOMBINATION PROTEIN RMUC"/>
    <property type="match status" value="1"/>
</dbReference>
<evidence type="ECO:0000256" key="1">
    <source>
        <dbReference type="ARBA" id="ARBA00003416"/>
    </source>
</evidence>
<keyword evidence="6" id="KW-0812">Transmembrane</keyword>
<dbReference type="InterPro" id="IPR003798">
    <property type="entry name" value="DNA_recombination_RmuC"/>
</dbReference>
<evidence type="ECO:0000256" key="2">
    <source>
        <dbReference type="ARBA" id="ARBA00009840"/>
    </source>
</evidence>
<evidence type="ECO:0000256" key="5">
    <source>
        <dbReference type="SAM" id="Coils"/>
    </source>
</evidence>